<dbReference type="EnsemblMetazoa" id="AEPI001646-RA">
    <property type="protein sequence ID" value="AEPI001646-PA"/>
    <property type="gene ID" value="AEPI001646"/>
</dbReference>
<evidence type="ECO:0000313" key="4">
    <source>
        <dbReference type="EnsemblMetazoa" id="AEPI001646-PA"/>
    </source>
</evidence>
<evidence type="ECO:0000313" key="5">
    <source>
        <dbReference type="Proteomes" id="UP000075885"/>
    </source>
</evidence>
<feature type="disulfide bond" evidence="2">
    <location>
        <begin position="506"/>
        <end position="521"/>
    </location>
</feature>
<dbReference type="SUPFAM" id="SSF57424">
    <property type="entry name" value="LDL receptor-like module"/>
    <property type="match status" value="1"/>
</dbReference>
<dbReference type="PROSITE" id="PS50068">
    <property type="entry name" value="LDLRA_2"/>
    <property type="match status" value="2"/>
</dbReference>
<feature type="disulfide bond" evidence="2">
    <location>
        <begin position="494"/>
        <end position="512"/>
    </location>
</feature>
<sequence length="524" mass="58580">MHDLGLGGARIFLCFLFPPQNARDSDLVFEDEKSTDPSNFDRLMDMENQENLRLFAAHSKPTFEHSEESVDIGEPMGSDELSYLSDDAEELEEDDENESDNEISQPAETQKDEEQNQNWLIRNVKRIKRSLDSLWNSPQPAEVESSEAKHGKHKKKANASEKPKKSKSKKKQLTKEERQLRRAQKEANDAAGDTQTTTTRRSGSIGAHHSRPVAHNAIHVAGGKSGKLDGIRPKRQYDSTLVDQEGSGFEGSGESGPGEEAWTIYKMTITLDEPFYSSMNDRRQNSGIVTRVTNLAKNLIDEALRTDFVVEVNRFDPYSSSNQLTLVTLQLNAPKDINLDDMEDRIRSQLQSGHYELRPDGLSVVSTDDAGLDTGDLGKNEVILDPFPDHAHAGHHDDDEDEDDEEEDEDYATERSVDGANEEDEETTTVKVRFDDRDSEATQDLCRGDDKVRCGKTSVYICAVQWCDGSPDCPNGEDENADECQKCEKDEFSCDGTRCVALSKKCDGHRDCNDGQDEADCPST</sequence>
<feature type="compositionally biased region" description="Polar residues" evidence="3">
    <location>
        <begin position="193"/>
        <end position="202"/>
    </location>
</feature>
<organism evidence="4 5">
    <name type="scientific">Anopheles epiroticus</name>
    <dbReference type="NCBI Taxonomy" id="199890"/>
    <lineage>
        <taxon>Eukaryota</taxon>
        <taxon>Metazoa</taxon>
        <taxon>Ecdysozoa</taxon>
        <taxon>Arthropoda</taxon>
        <taxon>Hexapoda</taxon>
        <taxon>Insecta</taxon>
        <taxon>Pterygota</taxon>
        <taxon>Neoptera</taxon>
        <taxon>Endopterygota</taxon>
        <taxon>Diptera</taxon>
        <taxon>Nematocera</taxon>
        <taxon>Culicoidea</taxon>
        <taxon>Culicidae</taxon>
        <taxon>Anophelinae</taxon>
        <taxon>Anopheles</taxon>
    </lineage>
</organism>
<keyword evidence="5" id="KW-1185">Reference proteome</keyword>
<dbReference type="PRINTS" id="PR00261">
    <property type="entry name" value="LDLRECEPTOR"/>
</dbReference>
<dbReference type="SMART" id="SM00192">
    <property type="entry name" value="LDLa"/>
    <property type="match status" value="2"/>
</dbReference>
<feature type="compositionally biased region" description="Acidic residues" evidence="3">
    <location>
        <begin position="398"/>
        <end position="411"/>
    </location>
</feature>
<dbReference type="STRING" id="199890.A0A182P410"/>
<dbReference type="AlphaFoldDB" id="A0A182P410"/>
<feature type="compositionally biased region" description="Acidic residues" evidence="3">
    <location>
        <begin position="86"/>
        <end position="101"/>
    </location>
</feature>
<dbReference type="InterPro" id="IPR002172">
    <property type="entry name" value="LDrepeatLR_classA_rpt"/>
</dbReference>
<keyword evidence="1 2" id="KW-1015">Disulfide bond</keyword>
<feature type="disulfide bond" evidence="2">
    <location>
        <begin position="487"/>
        <end position="499"/>
    </location>
</feature>
<feature type="region of interest" description="Disordered" evidence="3">
    <location>
        <begin position="239"/>
        <end position="258"/>
    </location>
</feature>
<evidence type="ECO:0000256" key="2">
    <source>
        <dbReference type="PROSITE-ProRule" id="PRU00124"/>
    </source>
</evidence>
<dbReference type="VEuPathDB" id="VectorBase:AEPI001646"/>
<evidence type="ECO:0000256" key="1">
    <source>
        <dbReference type="ARBA" id="ARBA00023157"/>
    </source>
</evidence>
<reference evidence="4" key="2">
    <citation type="submission" date="2020-05" db="UniProtKB">
        <authorList>
            <consortium name="EnsemblMetazoa"/>
        </authorList>
    </citation>
    <scope>IDENTIFICATION</scope>
    <source>
        <strain evidence="4">Epiroticus2</strain>
    </source>
</reference>
<dbReference type="CDD" id="cd00112">
    <property type="entry name" value="LDLa"/>
    <property type="match status" value="1"/>
</dbReference>
<dbReference type="Pfam" id="PF00057">
    <property type="entry name" value="Ldl_recept_a"/>
    <property type="match status" value="1"/>
</dbReference>
<feature type="compositionally biased region" description="Basic and acidic residues" evidence="3">
    <location>
        <begin position="173"/>
        <end position="188"/>
    </location>
</feature>
<feature type="region of interest" description="Disordered" evidence="3">
    <location>
        <begin position="134"/>
        <end position="232"/>
    </location>
</feature>
<protein>
    <recommendedName>
        <fullName evidence="6">SEA domain-containing protein</fullName>
    </recommendedName>
</protein>
<feature type="compositionally biased region" description="Basic and acidic residues" evidence="3">
    <location>
        <begin position="387"/>
        <end position="397"/>
    </location>
</feature>
<proteinExistence type="predicted"/>
<feature type="region of interest" description="Disordered" evidence="3">
    <location>
        <begin position="60"/>
        <end position="118"/>
    </location>
</feature>
<evidence type="ECO:0000256" key="3">
    <source>
        <dbReference type="SAM" id="MobiDB-lite"/>
    </source>
</evidence>
<reference evidence="5" key="1">
    <citation type="submission" date="2013-03" db="EMBL/GenBank/DDBJ databases">
        <title>The Genome Sequence of Anopheles epiroticus epiroticus2.</title>
        <authorList>
            <consortium name="The Broad Institute Genomics Platform"/>
            <person name="Neafsey D.E."/>
            <person name="Howell P."/>
            <person name="Walker B."/>
            <person name="Young S.K."/>
            <person name="Zeng Q."/>
            <person name="Gargeya S."/>
            <person name="Fitzgerald M."/>
            <person name="Haas B."/>
            <person name="Abouelleil A."/>
            <person name="Allen A.W."/>
            <person name="Alvarado L."/>
            <person name="Arachchi H.M."/>
            <person name="Berlin A.M."/>
            <person name="Chapman S.B."/>
            <person name="Gainer-Dewar J."/>
            <person name="Goldberg J."/>
            <person name="Griggs A."/>
            <person name="Gujja S."/>
            <person name="Hansen M."/>
            <person name="Howarth C."/>
            <person name="Imamovic A."/>
            <person name="Ireland A."/>
            <person name="Larimer J."/>
            <person name="McCowan C."/>
            <person name="Murphy C."/>
            <person name="Pearson M."/>
            <person name="Poon T.W."/>
            <person name="Priest M."/>
            <person name="Roberts A."/>
            <person name="Saif S."/>
            <person name="Shea T."/>
            <person name="Sisk P."/>
            <person name="Sykes S."/>
            <person name="Wortman J."/>
            <person name="Nusbaum C."/>
            <person name="Birren B."/>
        </authorList>
    </citation>
    <scope>NUCLEOTIDE SEQUENCE [LARGE SCALE GENOMIC DNA]</scope>
    <source>
        <strain evidence="5">Epiroticus2</strain>
    </source>
</reference>
<dbReference type="InterPro" id="IPR036055">
    <property type="entry name" value="LDL_receptor-like_sf"/>
</dbReference>
<evidence type="ECO:0008006" key="6">
    <source>
        <dbReference type="Google" id="ProtNLM"/>
    </source>
</evidence>
<feature type="region of interest" description="Disordered" evidence="3">
    <location>
        <begin position="376"/>
        <end position="435"/>
    </location>
</feature>
<name>A0A182P410_9DIPT</name>
<dbReference type="Gene3D" id="4.10.400.10">
    <property type="entry name" value="Low-density Lipoprotein Receptor"/>
    <property type="match status" value="1"/>
</dbReference>
<comment type="caution">
    <text evidence="2">Lacks conserved residue(s) required for the propagation of feature annotation.</text>
</comment>
<accession>A0A182P410</accession>
<dbReference type="Proteomes" id="UP000075885">
    <property type="component" value="Unassembled WGS sequence"/>
</dbReference>